<dbReference type="AlphaFoldDB" id="A0A8J2H4Y5"/>
<protein>
    <submittedName>
        <fullName evidence="1">Uncharacterized protein</fullName>
    </submittedName>
</protein>
<accession>A0A8J2H4Y5</accession>
<proteinExistence type="predicted"/>
<dbReference type="EMBL" id="CAJNRD030001114">
    <property type="protein sequence ID" value="CAG5073431.1"/>
    <property type="molecule type" value="Genomic_DNA"/>
</dbReference>
<evidence type="ECO:0000313" key="2">
    <source>
        <dbReference type="Proteomes" id="UP000786811"/>
    </source>
</evidence>
<gene>
    <name evidence="1" type="ORF">HICCMSTLAB_LOCUS374</name>
</gene>
<dbReference type="Proteomes" id="UP000786811">
    <property type="component" value="Unassembled WGS sequence"/>
</dbReference>
<dbReference type="OrthoDB" id="7700880at2759"/>
<comment type="caution">
    <text evidence="1">The sequence shown here is derived from an EMBL/GenBank/DDBJ whole genome shotgun (WGS) entry which is preliminary data.</text>
</comment>
<reference evidence="1" key="1">
    <citation type="submission" date="2021-04" db="EMBL/GenBank/DDBJ databases">
        <authorList>
            <person name="Chebbi M.A.C M."/>
        </authorList>
    </citation>
    <scope>NUCLEOTIDE SEQUENCE</scope>
</reference>
<sequence length="136" mass="15748">MMIMTSMMTSTTIATRTTLKKIQIIIKDFECFDVVLSRHLWNSIQNVTPIVKNDINFPGLQPKVWTDTLTLEFWKQYRLKCAFVFKKGTIQQYGHYYATMIGRCKSKKCGNNLFCYIGNDPGIDGDVIIKMNCRDT</sequence>
<name>A0A8J2H4Y5_COTCN</name>
<evidence type="ECO:0000313" key="1">
    <source>
        <dbReference type="EMBL" id="CAG5073431.1"/>
    </source>
</evidence>
<organism evidence="1 2">
    <name type="scientific">Cotesia congregata</name>
    <name type="common">Parasitoid wasp</name>
    <name type="synonym">Apanteles congregatus</name>
    <dbReference type="NCBI Taxonomy" id="51543"/>
    <lineage>
        <taxon>Eukaryota</taxon>
        <taxon>Metazoa</taxon>
        <taxon>Ecdysozoa</taxon>
        <taxon>Arthropoda</taxon>
        <taxon>Hexapoda</taxon>
        <taxon>Insecta</taxon>
        <taxon>Pterygota</taxon>
        <taxon>Neoptera</taxon>
        <taxon>Endopterygota</taxon>
        <taxon>Hymenoptera</taxon>
        <taxon>Apocrita</taxon>
        <taxon>Ichneumonoidea</taxon>
        <taxon>Braconidae</taxon>
        <taxon>Microgastrinae</taxon>
        <taxon>Cotesia</taxon>
    </lineage>
</organism>
<keyword evidence="2" id="KW-1185">Reference proteome</keyword>